<dbReference type="SUPFAM" id="SSF57667">
    <property type="entry name" value="beta-beta-alpha zinc fingers"/>
    <property type="match status" value="1"/>
</dbReference>
<evidence type="ECO:0000256" key="1">
    <source>
        <dbReference type="PROSITE-ProRule" id="PRU00042"/>
    </source>
</evidence>
<accession>A0A1Y1KXZ9</accession>
<dbReference type="Gene3D" id="3.30.160.60">
    <property type="entry name" value="Classic Zinc Finger"/>
    <property type="match status" value="1"/>
</dbReference>
<dbReference type="AlphaFoldDB" id="A0A1Y1KXZ9"/>
<name>A0A1Y1KXZ9_PHOPY</name>
<dbReference type="GO" id="GO:0008270">
    <property type="term" value="F:zinc ion binding"/>
    <property type="evidence" value="ECO:0007669"/>
    <property type="project" value="UniProtKB-KW"/>
</dbReference>
<feature type="domain" description="C2H2-type" evidence="2">
    <location>
        <begin position="96"/>
        <end position="123"/>
    </location>
</feature>
<evidence type="ECO:0000313" key="3">
    <source>
        <dbReference type="EMBL" id="JAV66273.1"/>
    </source>
</evidence>
<dbReference type="InterPro" id="IPR013087">
    <property type="entry name" value="Znf_C2H2_type"/>
</dbReference>
<sequence length="169" mass="19484">MWLQLQNDRCLVSRTSTIMSAIVKVEIKQEDNINTSIDEKLLLNNVWGMQIKQEPNEIRGDDSVTSSCQDEQGKECLIVHSNDFSCVDRPQISKDFNCTQCNYTTKYIRNLRRHLLTHKAVKDFTCNQCDYATNKCCSTIVSSILNVPTVITQPITHWLLNIIYLPTRQ</sequence>
<dbReference type="PROSITE" id="PS50157">
    <property type="entry name" value="ZINC_FINGER_C2H2_2"/>
    <property type="match status" value="1"/>
</dbReference>
<dbReference type="InterPro" id="IPR036236">
    <property type="entry name" value="Znf_C2H2_sf"/>
</dbReference>
<keyword evidence="1" id="KW-0862">Zinc</keyword>
<organism evidence="3">
    <name type="scientific">Photinus pyralis</name>
    <name type="common">Common eastern firefly</name>
    <name type="synonym">Lampyris pyralis</name>
    <dbReference type="NCBI Taxonomy" id="7054"/>
    <lineage>
        <taxon>Eukaryota</taxon>
        <taxon>Metazoa</taxon>
        <taxon>Ecdysozoa</taxon>
        <taxon>Arthropoda</taxon>
        <taxon>Hexapoda</taxon>
        <taxon>Insecta</taxon>
        <taxon>Pterygota</taxon>
        <taxon>Neoptera</taxon>
        <taxon>Endopterygota</taxon>
        <taxon>Coleoptera</taxon>
        <taxon>Polyphaga</taxon>
        <taxon>Elateriformia</taxon>
        <taxon>Elateroidea</taxon>
        <taxon>Lampyridae</taxon>
        <taxon>Lampyrinae</taxon>
        <taxon>Photinus</taxon>
    </lineage>
</organism>
<dbReference type="Pfam" id="PF13909">
    <property type="entry name" value="zf-H2C2_5"/>
    <property type="match status" value="1"/>
</dbReference>
<proteinExistence type="predicted"/>
<reference evidence="3" key="1">
    <citation type="journal article" date="2016" name="Sci. Rep.">
        <title>Molecular characterization of firefly nuptial gifts: a multi-omics approach sheds light on postcopulatory sexual selection.</title>
        <authorList>
            <person name="Al-Wathiqui N."/>
            <person name="Fallon T.R."/>
            <person name="South A."/>
            <person name="Weng J.K."/>
            <person name="Lewis S.M."/>
        </authorList>
    </citation>
    <scope>NUCLEOTIDE SEQUENCE</scope>
</reference>
<protein>
    <recommendedName>
        <fullName evidence="2">C2H2-type domain-containing protein</fullName>
    </recommendedName>
</protein>
<keyword evidence="1" id="KW-0479">Metal-binding</keyword>
<keyword evidence="1" id="KW-0863">Zinc-finger</keyword>
<evidence type="ECO:0000259" key="2">
    <source>
        <dbReference type="PROSITE" id="PS50157"/>
    </source>
</evidence>
<dbReference type="EMBL" id="GEZM01070788">
    <property type="protein sequence ID" value="JAV66273.1"/>
    <property type="molecule type" value="Transcribed_RNA"/>
</dbReference>